<evidence type="ECO:0000256" key="3">
    <source>
        <dbReference type="PROSITE-ProRule" id="PRU00703"/>
    </source>
</evidence>
<proteinExistence type="predicted"/>
<dbReference type="FunFam" id="3.10.580.10:FF:000002">
    <property type="entry name" value="Magnesium/cobalt efflux protein CorC"/>
    <property type="match status" value="1"/>
</dbReference>
<evidence type="ECO:0000313" key="7">
    <source>
        <dbReference type="Proteomes" id="UP000528555"/>
    </source>
</evidence>
<keyword evidence="7" id="KW-1185">Reference proteome</keyword>
<dbReference type="SUPFAM" id="SSF56176">
    <property type="entry name" value="FAD-binding/transporter-associated domain-like"/>
    <property type="match status" value="1"/>
</dbReference>
<dbReference type="InterPro" id="IPR005170">
    <property type="entry name" value="Transptr-assoc_dom"/>
</dbReference>
<dbReference type="SUPFAM" id="SSF54631">
    <property type="entry name" value="CBS-domain pair"/>
    <property type="match status" value="1"/>
</dbReference>
<reference evidence="7 8" key="1">
    <citation type="journal article" date="2020" name="Cell Host Microbe">
        <title>Functional and Genomic Variation between Human-Derived Isolates of Lachnospiraceae Reveals Inter- and Intra-Species Diversity.</title>
        <authorList>
            <person name="Sorbara M.T."/>
            <person name="Littmann E.R."/>
            <person name="Fontana E."/>
            <person name="Moody T.U."/>
            <person name="Kohout C.E."/>
            <person name="Gjonbalaj M."/>
            <person name="Eaton V."/>
            <person name="Seok R."/>
            <person name="Leiner I.M."/>
            <person name="Pamer E.G."/>
        </authorList>
    </citation>
    <scope>NUCLEOTIDE SEQUENCE [LARGE SCALE GENOMIC DNA]</scope>
    <source>
        <strain evidence="6 7">MSK.17.11</strain>
        <strain evidence="5 8">MSK.17.38</strain>
    </source>
</reference>
<comment type="caution">
    <text evidence="6">The sequence shown here is derived from an EMBL/GenBank/DDBJ whole genome shotgun (WGS) entry which is preliminary data.</text>
</comment>
<dbReference type="Gene3D" id="3.10.580.10">
    <property type="entry name" value="CBS-domain"/>
    <property type="match status" value="1"/>
</dbReference>
<organism evidence="6 7">
    <name type="scientific">Dorea phocaeensis</name>
    <dbReference type="NCBI Taxonomy" id="2040291"/>
    <lineage>
        <taxon>Bacteria</taxon>
        <taxon>Bacillati</taxon>
        <taxon>Bacillota</taxon>
        <taxon>Clostridia</taxon>
        <taxon>Lachnospirales</taxon>
        <taxon>Lachnospiraceae</taxon>
        <taxon>Dorea</taxon>
    </lineage>
</organism>
<evidence type="ECO:0000313" key="8">
    <source>
        <dbReference type="Proteomes" id="UP000701680"/>
    </source>
</evidence>
<dbReference type="Pfam" id="PF03471">
    <property type="entry name" value="CorC_HlyC"/>
    <property type="match status" value="1"/>
</dbReference>
<evidence type="ECO:0000256" key="1">
    <source>
        <dbReference type="ARBA" id="ARBA00022737"/>
    </source>
</evidence>
<dbReference type="PANTHER" id="PTHR22777:SF17">
    <property type="entry name" value="UPF0053 PROTEIN SLL0260"/>
    <property type="match status" value="1"/>
</dbReference>
<evidence type="ECO:0000313" key="6">
    <source>
        <dbReference type="EMBL" id="NVH57085.1"/>
    </source>
</evidence>
<accession>A0A850HA00</accession>
<dbReference type="PANTHER" id="PTHR22777">
    <property type="entry name" value="HEMOLYSIN-RELATED"/>
    <property type="match status" value="1"/>
</dbReference>
<protein>
    <submittedName>
        <fullName evidence="6">CBS domain-containing protein</fullName>
    </submittedName>
</protein>
<dbReference type="SMART" id="SM01091">
    <property type="entry name" value="CorC_HlyC"/>
    <property type="match status" value="1"/>
</dbReference>
<dbReference type="InterPro" id="IPR016169">
    <property type="entry name" value="FAD-bd_PCMH_sub2"/>
</dbReference>
<feature type="domain" description="CBS" evidence="4">
    <location>
        <begin position="116"/>
        <end position="176"/>
    </location>
</feature>
<dbReference type="OrthoDB" id="9798188at2"/>
<dbReference type="EMBL" id="JAAIUO010000001">
    <property type="protein sequence ID" value="NSK13784.1"/>
    <property type="molecule type" value="Genomic_DNA"/>
</dbReference>
<keyword evidence="2 3" id="KW-0129">CBS domain</keyword>
<dbReference type="InterPro" id="IPR044751">
    <property type="entry name" value="Ion_transp-like_CBS"/>
</dbReference>
<keyword evidence="1" id="KW-0677">Repeat</keyword>
<dbReference type="PROSITE" id="PS51371">
    <property type="entry name" value="CBS"/>
    <property type="match status" value="2"/>
</dbReference>
<dbReference type="AlphaFoldDB" id="A0A850HA00"/>
<evidence type="ECO:0000313" key="5">
    <source>
        <dbReference type="EMBL" id="NSK13784.1"/>
    </source>
</evidence>
<evidence type="ECO:0000256" key="2">
    <source>
        <dbReference type="ARBA" id="ARBA00023122"/>
    </source>
</evidence>
<dbReference type="RefSeq" id="WP_101694267.1">
    <property type="nucleotide sequence ID" value="NZ_JAAITX010000001.1"/>
</dbReference>
<dbReference type="InterPro" id="IPR036318">
    <property type="entry name" value="FAD-bd_PCMH-like_sf"/>
</dbReference>
<sequence>MEDGSLFQRMKHLFQVEDEMDEGMQKEAAGLIRNVFRYMDKDARDIMTHRKNIIGIDGDMALEEALIFMLDEKFSRFPIYHEDIDEIIGIIHLREAMTGYLNPELRKVPIGKLSDYIRPVTFIPETKSIDTLFKEMQAEKNHIVIVLDEYGQTSGLVAMEDILEEIVGNILDEHDEEEEMILRQKDGSLIVNGLTELEDLEDLLSITFETEEYETLNGFLIAKLDRIPSEDEAGVVEEQGYRFTVLTADNNIIQSVKIEKQQEEC</sequence>
<dbReference type="Pfam" id="PF00571">
    <property type="entry name" value="CBS"/>
    <property type="match status" value="2"/>
</dbReference>
<name>A0A850HA00_9FIRM</name>
<dbReference type="GO" id="GO:0050660">
    <property type="term" value="F:flavin adenine dinucleotide binding"/>
    <property type="evidence" value="ECO:0007669"/>
    <property type="project" value="InterPro"/>
</dbReference>
<dbReference type="Proteomes" id="UP000528555">
    <property type="component" value="Unassembled WGS sequence"/>
</dbReference>
<feature type="domain" description="CBS" evidence="4">
    <location>
        <begin position="47"/>
        <end position="108"/>
    </location>
</feature>
<dbReference type="Gene3D" id="3.30.465.10">
    <property type="match status" value="1"/>
</dbReference>
<dbReference type="EMBL" id="JAAITX010000001">
    <property type="protein sequence ID" value="NVH57085.1"/>
    <property type="molecule type" value="Genomic_DNA"/>
</dbReference>
<gene>
    <name evidence="6" type="ORF">G5A66_00185</name>
    <name evidence="5" type="ORF">G5A75_02620</name>
</gene>
<dbReference type="InterPro" id="IPR046342">
    <property type="entry name" value="CBS_dom_sf"/>
</dbReference>
<dbReference type="CDD" id="cd04590">
    <property type="entry name" value="CBS_pair_CorC_HlyC_assoc"/>
    <property type="match status" value="1"/>
</dbReference>
<dbReference type="Proteomes" id="UP000701680">
    <property type="component" value="Unassembled WGS sequence"/>
</dbReference>
<reference evidence="6" key="2">
    <citation type="submission" date="2020-02" db="EMBL/GenBank/DDBJ databases">
        <authorList>
            <person name="Littmann E."/>
            <person name="Sorbara M."/>
        </authorList>
    </citation>
    <scope>NUCLEOTIDE SEQUENCE</scope>
    <source>
        <strain evidence="6">MSK.17.11</strain>
        <strain evidence="5">MSK.17.38</strain>
    </source>
</reference>
<evidence type="ECO:0000259" key="4">
    <source>
        <dbReference type="PROSITE" id="PS51371"/>
    </source>
</evidence>
<dbReference type="InterPro" id="IPR000644">
    <property type="entry name" value="CBS_dom"/>
</dbReference>